<organism evidence="1 2">
    <name type="scientific">Pseudomonas putida</name>
    <name type="common">Arthrobacter siderocapsulatus</name>
    <dbReference type="NCBI Taxonomy" id="303"/>
    <lineage>
        <taxon>Bacteria</taxon>
        <taxon>Pseudomonadati</taxon>
        <taxon>Pseudomonadota</taxon>
        <taxon>Gammaproteobacteria</taxon>
        <taxon>Pseudomonadales</taxon>
        <taxon>Pseudomonadaceae</taxon>
        <taxon>Pseudomonas</taxon>
    </lineage>
</organism>
<proteinExistence type="predicted"/>
<dbReference type="EMBL" id="MKZO01000045">
    <property type="protein sequence ID" value="OLS60555.1"/>
    <property type="molecule type" value="Genomic_DNA"/>
</dbReference>
<evidence type="ECO:0000313" key="1">
    <source>
        <dbReference type="EMBL" id="OLS60555.1"/>
    </source>
</evidence>
<reference evidence="1 2" key="1">
    <citation type="submission" date="2016-10" db="EMBL/GenBank/DDBJ databases">
        <title>Genome Sequence of Pseudomonas putida GM4FR.</title>
        <authorList>
            <person name="Poehlein A."/>
            <person name="Wemheuer F."/>
            <person name="Hollensteiner J."/>
            <person name="Wemheuer B."/>
        </authorList>
    </citation>
    <scope>NUCLEOTIDE SEQUENCE [LARGE SCALE GENOMIC DNA]</scope>
    <source>
        <strain evidence="1 2">GM4FR</strain>
    </source>
</reference>
<accession>A0A1Q9QZK5</accession>
<evidence type="ECO:0000313" key="2">
    <source>
        <dbReference type="Proteomes" id="UP000186736"/>
    </source>
</evidence>
<name>A0A1Q9QZK5_PSEPU</name>
<comment type="caution">
    <text evidence="1">The sequence shown here is derived from an EMBL/GenBank/DDBJ whole genome shotgun (WGS) entry which is preliminary data.</text>
</comment>
<sequence length="285" mass="32398">MQNSIASVLRMWPYSAGRAEVFVNALLSYVGYPRLENVAPLGGRDGGRDLQSLDGTLRVACYFPIKEFKPYDEIEAKFLSDMEKAQKGGAESFTFVTGQVLQLAEKLKLKNFSFTKDTSIYDCNDILNVVSAPEAGFLRAELGFPDTKKSHDQDFFEILFSTVIFSKLIHLFNQSSEPKIFPSGFFEIFDALNIFRQTAQPGLLSDDLKNVYLNWGGAVDGFHLQLLELDQFDYRYENHTLIMKSFPYDEFQGVSDAVNTAFSDLVEYTMELAKFVEEKLRLPIR</sequence>
<dbReference type="OrthoDB" id="9813719at2"/>
<protein>
    <submittedName>
        <fullName evidence="1">Uncharacterized protein</fullName>
    </submittedName>
</protein>
<dbReference type="Proteomes" id="UP000186736">
    <property type="component" value="Unassembled WGS sequence"/>
</dbReference>
<dbReference type="AlphaFoldDB" id="A0A1Q9QZK5"/>
<dbReference type="RefSeq" id="WP_144443613.1">
    <property type="nucleotide sequence ID" value="NZ_MKZO01000045.1"/>
</dbReference>
<gene>
    <name evidence="1" type="ORF">PSEMO_45980</name>
</gene>